<reference evidence="2 3" key="1">
    <citation type="journal article" date="2013" name="Genome Announc.">
        <title>Draft Genome Sequence of Arcticibacter svalbardensis Strain MN12-7T, a Member of the Family Sphingobacteriaceae Isolated from an Arctic Soil Sample.</title>
        <authorList>
            <person name="Shivaji S."/>
            <person name="Ara S."/>
            <person name="Prasad S."/>
            <person name="Manasa B.P."/>
            <person name="Begum Z."/>
            <person name="Singh A."/>
            <person name="Kumar Pinnaka A."/>
        </authorList>
    </citation>
    <scope>NUCLEOTIDE SEQUENCE [LARGE SCALE GENOMIC DNA]</scope>
    <source>
        <strain evidence="2 3">MN12-7</strain>
    </source>
</reference>
<evidence type="ECO:0000259" key="1">
    <source>
        <dbReference type="Pfam" id="PF14905"/>
    </source>
</evidence>
<dbReference type="EMBL" id="AQPN01000057">
    <property type="protein sequence ID" value="EOR95317.1"/>
    <property type="molecule type" value="Genomic_DNA"/>
</dbReference>
<dbReference type="Pfam" id="PF14905">
    <property type="entry name" value="OMP_b-brl_3"/>
    <property type="match status" value="1"/>
</dbReference>
<evidence type="ECO:0000313" key="3">
    <source>
        <dbReference type="Proteomes" id="UP000014174"/>
    </source>
</evidence>
<dbReference type="AlphaFoldDB" id="R9GTY2"/>
<sequence>MGAFNIKITQPGAFILRVSYPGYVGYAERFALDDKKIIDFGQLHLNLKSRFLKEIIIKGKAVAVKIKGDTTEFNAGSYVIEPHAKVEDLLKQLPGLRIDQNGKITANGDAVKKVLVDGEEFFGDDPTLVTRNIRGDMVDKVQLYDKKSDQATFTGIDDGKKEKTINIKLKEDKKNGYFGKLEGGAGNDGYYQAQAMLNSFKKNNKLAIYGISGNNGKIGLGWQDNAKYGASSAPKNSIMSLDDGADDFESSNSNYKGQGLPSVNTAGVHYDTKWGERKQGLNLNFKMGDYGVEGNREKLTQNNLPTALISDNSAQQFKNSSFRQKLDATFETQLDSSLNLKIAVFGSKQKSDGYTAYQTFAIKDSTSFLNNSNRNINNSLKDALFGSSAFLSKKFKKNRRTISLQMDFVTNNRNGEQFLKAKNSFYNDLGMIDSTQTIDQKKPENIKISTLSSNITYTEPLSKNLSLVFNTGFSVNQSHADRKSFNATAPGFYTLLDSLFSNNYQLRQNTQQFGAVFNYSKAKSIITAGLKTLFSDYEQKDLMSLKNYSRNFINLNPQASYQYSPSQQKSLKINYQGTTNQPTITQLQPFRNNLDPLNVFIGNANLEPSFYHAIDFKFTANKVLSRSGFIMNGKYSLTSAPIVNKISTDDLGKNTFQYVNLSDDYLSDFLLRTGFNKLLKKPELGVNLLFTATGNTYYNIINTVLNKTTTYNYSVTTSVSGYRKAKYSWLIVVNPNYNSVNASLPNSFDNSGWGLNGEAEMEIFLPAKFSLRMEGLYDYRAKTQSFNKDLNQIIWNSTLNRNFLKDKSLKFSVGVNDLLNQNNGFTRNSFNNMFVQEQYTTIKRYFLCSLSWDFNKTGNVKQ</sequence>
<organism evidence="2 3">
    <name type="scientific">Arcticibacter svalbardensis MN12-7</name>
    <dbReference type="NCBI Taxonomy" id="1150600"/>
    <lineage>
        <taxon>Bacteria</taxon>
        <taxon>Pseudomonadati</taxon>
        <taxon>Bacteroidota</taxon>
        <taxon>Sphingobacteriia</taxon>
        <taxon>Sphingobacteriales</taxon>
        <taxon>Sphingobacteriaceae</taxon>
        <taxon>Arcticibacter</taxon>
    </lineage>
</organism>
<dbReference type="InterPro" id="IPR041700">
    <property type="entry name" value="OMP_b-brl_3"/>
</dbReference>
<dbReference type="SUPFAM" id="SSF56935">
    <property type="entry name" value="Porins"/>
    <property type="match status" value="1"/>
</dbReference>
<evidence type="ECO:0000313" key="2">
    <source>
        <dbReference type="EMBL" id="EOR95317.1"/>
    </source>
</evidence>
<protein>
    <recommendedName>
        <fullName evidence="1">Outer membrane protein beta-barrel domain-containing protein</fullName>
    </recommendedName>
</protein>
<comment type="caution">
    <text evidence="2">The sequence shown here is derived from an EMBL/GenBank/DDBJ whole genome shotgun (WGS) entry which is preliminary data.</text>
</comment>
<dbReference type="Proteomes" id="UP000014174">
    <property type="component" value="Unassembled WGS sequence"/>
</dbReference>
<dbReference type="PATRIC" id="fig|1150600.3.peg.1483"/>
<name>R9GTY2_9SPHI</name>
<gene>
    <name evidence="2" type="ORF">ADIARSV_1512</name>
</gene>
<feature type="domain" description="Outer membrane protein beta-barrel" evidence="1">
    <location>
        <begin position="393"/>
        <end position="852"/>
    </location>
</feature>
<keyword evidence="3" id="KW-1185">Reference proteome</keyword>
<dbReference type="eggNOG" id="COG1629">
    <property type="taxonomic scope" value="Bacteria"/>
</dbReference>
<proteinExistence type="predicted"/>
<dbReference type="STRING" id="1150600.ADIARSV_1512"/>
<accession>R9GTY2</accession>